<evidence type="ECO:0000259" key="8">
    <source>
        <dbReference type="Pfam" id="PF02687"/>
    </source>
</evidence>
<evidence type="ECO:0000256" key="3">
    <source>
        <dbReference type="ARBA" id="ARBA00022692"/>
    </source>
</evidence>
<comment type="caution">
    <text evidence="9">The sequence shown here is derived from an EMBL/GenBank/DDBJ whole genome shotgun (WGS) entry which is preliminary data.</text>
</comment>
<feature type="domain" description="ABC3 transporter permease C-terminal" evidence="8">
    <location>
        <begin position="1"/>
        <end position="103"/>
    </location>
</feature>
<reference evidence="9" key="1">
    <citation type="submission" date="2019-08" db="EMBL/GenBank/DDBJ databases">
        <authorList>
            <person name="Kucharzyk K."/>
            <person name="Murdoch R.W."/>
            <person name="Higgins S."/>
            <person name="Loffler F."/>
        </authorList>
    </citation>
    <scope>NUCLEOTIDE SEQUENCE</scope>
</reference>
<name>A0A645DDK7_9ZZZZ</name>
<dbReference type="InterPro" id="IPR050250">
    <property type="entry name" value="Macrolide_Exporter_MacB"/>
</dbReference>
<keyword evidence="4 7" id="KW-1133">Transmembrane helix</keyword>
<accession>A0A645DDK7</accession>
<dbReference type="AlphaFoldDB" id="A0A645DDK7"/>
<evidence type="ECO:0000256" key="2">
    <source>
        <dbReference type="ARBA" id="ARBA00022475"/>
    </source>
</evidence>
<keyword evidence="2" id="KW-1003">Cell membrane</keyword>
<feature type="transmembrane region" description="Helical" evidence="7">
    <location>
        <begin position="70"/>
        <end position="93"/>
    </location>
</feature>
<evidence type="ECO:0000256" key="1">
    <source>
        <dbReference type="ARBA" id="ARBA00004651"/>
    </source>
</evidence>
<dbReference type="GO" id="GO:0022857">
    <property type="term" value="F:transmembrane transporter activity"/>
    <property type="evidence" value="ECO:0007669"/>
    <property type="project" value="TreeGrafter"/>
</dbReference>
<dbReference type="InterPro" id="IPR003838">
    <property type="entry name" value="ABC3_permease_C"/>
</dbReference>
<gene>
    <name evidence="9" type="primary">ytrF_4</name>
    <name evidence="9" type="ORF">SDC9_134542</name>
</gene>
<keyword evidence="3 7" id="KW-0812">Transmembrane</keyword>
<protein>
    <submittedName>
        <fullName evidence="9">ABC transporter permease YtrF</fullName>
    </submittedName>
</protein>
<evidence type="ECO:0000313" key="9">
    <source>
        <dbReference type="EMBL" id="MPM87446.1"/>
    </source>
</evidence>
<dbReference type="PANTHER" id="PTHR30572:SF4">
    <property type="entry name" value="ABC TRANSPORTER PERMEASE YTRF"/>
    <property type="match status" value="1"/>
</dbReference>
<evidence type="ECO:0000256" key="5">
    <source>
        <dbReference type="ARBA" id="ARBA00023136"/>
    </source>
</evidence>
<dbReference type="PANTHER" id="PTHR30572">
    <property type="entry name" value="MEMBRANE COMPONENT OF TRANSPORTER-RELATED"/>
    <property type="match status" value="1"/>
</dbReference>
<organism evidence="9">
    <name type="scientific">bioreactor metagenome</name>
    <dbReference type="NCBI Taxonomy" id="1076179"/>
    <lineage>
        <taxon>unclassified sequences</taxon>
        <taxon>metagenomes</taxon>
        <taxon>ecological metagenomes</taxon>
    </lineage>
</organism>
<dbReference type="GO" id="GO:0005886">
    <property type="term" value="C:plasma membrane"/>
    <property type="evidence" value="ECO:0007669"/>
    <property type="project" value="UniProtKB-SubCell"/>
</dbReference>
<feature type="transmembrane region" description="Helical" evidence="7">
    <location>
        <begin position="37"/>
        <end position="58"/>
    </location>
</feature>
<dbReference type="EMBL" id="VSSQ01035262">
    <property type="protein sequence ID" value="MPM87446.1"/>
    <property type="molecule type" value="Genomic_DNA"/>
</dbReference>
<keyword evidence="5 7" id="KW-0472">Membrane</keyword>
<comment type="similarity">
    <text evidence="6">Belongs to the ABC-4 integral membrane protein family.</text>
</comment>
<evidence type="ECO:0000256" key="7">
    <source>
        <dbReference type="SAM" id="Phobius"/>
    </source>
</evidence>
<sequence length="110" mass="11641">MNTMMMSIFERTKEIGIIKVLGCRIDNIAGLFLAESAYIGLFGGALGMGLSFIISVLLNQLLASSGLRSIIPAYLVFGAVGFSILVALAAGMYPAIRAMKLSPLAAIRNE</sequence>
<dbReference type="Pfam" id="PF02687">
    <property type="entry name" value="FtsX"/>
    <property type="match status" value="1"/>
</dbReference>
<evidence type="ECO:0000256" key="4">
    <source>
        <dbReference type="ARBA" id="ARBA00022989"/>
    </source>
</evidence>
<evidence type="ECO:0000256" key="6">
    <source>
        <dbReference type="ARBA" id="ARBA00038076"/>
    </source>
</evidence>
<proteinExistence type="inferred from homology"/>
<comment type="subcellular location">
    <subcellularLocation>
        <location evidence="1">Cell membrane</location>
        <topology evidence="1">Multi-pass membrane protein</topology>
    </subcellularLocation>
</comment>